<dbReference type="Proteomes" id="UP000603352">
    <property type="component" value="Unassembled WGS sequence"/>
</dbReference>
<dbReference type="RefSeq" id="WP_188575543.1">
    <property type="nucleotide sequence ID" value="NZ_BMDZ01000007.1"/>
</dbReference>
<protein>
    <submittedName>
        <fullName evidence="2">Phosphoglycerate mutase</fullName>
    </submittedName>
</protein>
<dbReference type="SUPFAM" id="SSF53254">
    <property type="entry name" value="Phosphoglycerate mutase-like"/>
    <property type="match status" value="1"/>
</dbReference>
<evidence type="ECO:0000256" key="1">
    <source>
        <dbReference type="ARBA" id="ARBA00022801"/>
    </source>
</evidence>
<name>A0ABQ1IC00_9PROT</name>
<comment type="caution">
    <text evidence="2">The sequence shown here is derived from an EMBL/GenBank/DDBJ whole genome shotgun (WGS) entry which is preliminary data.</text>
</comment>
<evidence type="ECO:0000313" key="3">
    <source>
        <dbReference type="Proteomes" id="UP000603352"/>
    </source>
</evidence>
<keyword evidence="1" id="KW-0378">Hydrolase</keyword>
<dbReference type="CDD" id="cd07067">
    <property type="entry name" value="HP_PGM_like"/>
    <property type="match status" value="1"/>
</dbReference>
<dbReference type="PANTHER" id="PTHR46517">
    <property type="entry name" value="FRUCTOSE-2,6-BISPHOSPHATASE TIGAR"/>
    <property type="match status" value="1"/>
</dbReference>
<accession>A0ABQ1IC00</accession>
<dbReference type="SMART" id="SM00855">
    <property type="entry name" value="PGAM"/>
    <property type="match status" value="1"/>
</dbReference>
<proteinExistence type="predicted"/>
<evidence type="ECO:0000313" key="2">
    <source>
        <dbReference type="EMBL" id="GGB30649.1"/>
    </source>
</evidence>
<dbReference type="PANTHER" id="PTHR46517:SF1">
    <property type="entry name" value="FRUCTOSE-2,6-BISPHOSPHATASE TIGAR"/>
    <property type="match status" value="1"/>
</dbReference>
<dbReference type="InterPro" id="IPR029033">
    <property type="entry name" value="His_PPase_superfam"/>
</dbReference>
<dbReference type="Pfam" id="PF00300">
    <property type="entry name" value="His_Phos_1"/>
    <property type="match status" value="1"/>
</dbReference>
<keyword evidence="3" id="KW-1185">Reference proteome</keyword>
<dbReference type="Gene3D" id="3.40.50.1240">
    <property type="entry name" value="Phosphoglycerate mutase-like"/>
    <property type="match status" value="1"/>
</dbReference>
<dbReference type="InterPro" id="IPR013078">
    <property type="entry name" value="His_Pase_superF_clade-1"/>
</dbReference>
<dbReference type="InterPro" id="IPR051695">
    <property type="entry name" value="Phosphoglycerate_Mutase"/>
</dbReference>
<dbReference type="EMBL" id="BMDZ01000007">
    <property type="protein sequence ID" value="GGB30649.1"/>
    <property type="molecule type" value="Genomic_DNA"/>
</dbReference>
<gene>
    <name evidence="2" type="ORF">GCM10011505_10030</name>
</gene>
<sequence>MPTSIPAAAGPAAPALAAVDRLIFLRHGRTAFNAEGRVAGQTDIPLDDTGRAEAWAAIEALRPLGVDAVAASPMQRARVTAAIVAAGLGFGDDAVQLVPGLRERNWGMYEGAPLGERPPYEETPPGGEPWPAFVDRTAHALAGALKMMGTPRRPLIVAHSGTALALSRLLDCPMPVDKAQNAVPLIFQRARDRSWRCWLPGR</sequence>
<organism evidence="2 3">
    <name type="scientific">Tistrella bauzanensis</name>
    <dbReference type="NCBI Taxonomy" id="657419"/>
    <lineage>
        <taxon>Bacteria</taxon>
        <taxon>Pseudomonadati</taxon>
        <taxon>Pseudomonadota</taxon>
        <taxon>Alphaproteobacteria</taxon>
        <taxon>Geminicoccales</taxon>
        <taxon>Geminicoccaceae</taxon>
        <taxon>Tistrella</taxon>
    </lineage>
</organism>
<reference evidence="3" key="1">
    <citation type="journal article" date="2019" name="Int. J. Syst. Evol. Microbiol.">
        <title>The Global Catalogue of Microorganisms (GCM) 10K type strain sequencing project: providing services to taxonomists for standard genome sequencing and annotation.</title>
        <authorList>
            <consortium name="The Broad Institute Genomics Platform"/>
            <consortium name="The Broad Institute Genome Sequencing Center for Infectious Disease"/>
            <person name="Wu L."/>
            <person name="Ma J."/>
        </authorList>
    </citation>
    <scope>NUCLEOTIDE SEQUENCE [LARGE SCALE GENOMIC DNA]</scope>
    <source>
        <strain evidence="3">CGMCC 1.10188</strain>
    </source>
</reference>